<evidence type="ECO:0000313" key="12">
    <source>
        <dbReference type="Proteomes" id="UP000507470"/>
    </source>
</evidence>
<reference evidence="11 12" key="1">
    <citation type="submission" date="2020-06" db="EMBL/GenBank/DDBJ databases">
        <authorList>
            <person name="Li R."/>
            <person name="Bekaert M."/>
        </authorList>
    </citation>
    <scope>NUCLEOTIDE SEQUENCE [LARGE SCALE GENOMIC DNA]</scope>
    <source>
        <strain evidence="12">wild</strain>
    </source>
</reference>
<evidence type="ECO:0000256" key="7">
    <source>
        <dbReference type="PROSITE-ProRule" id="PRU00175"/>
    </source>
</evidence>
<evidence type="ECO:0000256" key="8">
    <source>
        <dbReference type="SAM" id="MobiDB-lite"/>
    </source>
</evidence>
<dbReference type="InterPro" id="IPR013083">
    <property type="entry name" value="Znf_RING/FYVE/PHD"/>
</dbReference>
<evidence type="ECO:0000256" key="5">
    <source>
        <dbReference type="ARBA" id="ARBA00022833"/>
    </source>
</evidence>
<organism evidence="11 12">
    <name type="scientific">Mytilus coruscus</name>
    <name type="common">Sea mussel</name>
    <dbReference type="NCBI Taxonomy" id="42192"/>
    <lineage>
        <taxon>Eukaryota</taxon>
        <taxon>Metazoa</taxon>
        <taxon>Spiralia</taxon>
        <taxon>Lophotrochozoa</taxon>
        <taxon>Mollusca</taxon>
        <taxon>Bivalvia</taxon>
        <taxon>Autobranchia</taxon>
        <taxon>Pteriomorphia</taxon>
        <taxon>Mytilida</taxon>
        <taxon>Mytiloidea</taxon>
        <taxon>Mytilidae</taxon>
        <taxon>Mytilinae</taxon>
        <taxon>Mytilus</taxon>
    </lineage>
</organism>
<evidence type="ECO:0000256" key="4">
    <source>
        <dbReference type="ARBA" id="ARBA00022771"/>
    </source>
</evidence>
<dbReference type="PROSITE" id="PS00518">
    <property type="entry name" value="ZF_RING_1"/>
    <property type="match status" value="1"/>
</dbReference>
<proteinExistence type="predicted"/>
<keyword evidence="2" id="KW-0963">Cytoplasm</keyword>
<feature type="domain" description="RING-type" evidence="9">
    <location>
        <begin position="1003"/>
        <end position="1041"/>
    </location>
</feature>
<dbReference type="InterPro" id="IPR017907">
    <property type="entry name" value="Znf_RING_CS"/>
</dbReference>
<evidence type="ECO:0000256" key="2">
    <source>
        <dbReference type="ARBA" id="ARBA00022490"/>
    </source>
</evidence>
<name>A0A6J8BUG1_MYTCO</name>
<dbReference type="Pfam" id="PF20173">
    <property type="entry name" value="ZnF_RZ-type"/>
    <property type="match status" value="1"/>
</dbReference>
<protein>
    <submittedName>
        <fullName evidence="11">RNF213</fullName>
        <ecNumber evidence="11">2.3.2.27</ecNumber>
    </submittedName>
</protein>
<dbReference type="OrthoDB" id="6285590at2759"/>
<dbReference type="GO" id="GO:0061630">
    <property type="term" value="F:ubiquitin protein ligase activity"/>
    <property type="evidence" value="ECO:0007669"/>
    <property type="project" value="UniProtKB-EC"/>
</dbReference>
<evidence type="ECO:0000259" key="10">
    <source>
        <dbReference type="PROSITE" id="PS51981"/>
    </source>
</evidence>
<accession>A0A6J8BUG1</accession>
<comment type="subcellular location">
    <subcellularLocation>
        <location evidence="1">Cytoplasm</location>
    </subcellularLocation>
</comment>
<dbReference type="InterPro" id="IPR031248">
    <property type="entry name" value="RNF213"/>
</dbReference>
<feature type="region of interest" description="Disordered" evidence="8">
    <location>
        <begin position="488"/>
        <end position="520"/>
    </location>
</feature>
<keyword evidence="11" id="KW-0012">Acyltransferase</keyword>
<dbReference type="EMBL" id="CACVKT020003876">
    <property type="protein sequence ID" value="CAC5386369.1"/>
    <property type="molecule type" value="Genomic_DNA"/>
</dbReference>
<gene>
    <name evidence="11" type="ORF">MCOR_21824</name>
</gene>
<feature type="compositionally biased region" description="Basic and acidic residues" evidence="8">
    <location>
        <begin position="498"/>
        <end position="520"/>
    </location>
</feature>
<feature type="domain" description="RZ-type" evidence="10">
    <location>
        <begin position="1482"/>
        <end position="1567"/>
    </location>
</feature>
<dbReference type="Gene3D" id="3.30.40.10">
    <property type="entry name" value="Zinc/RING finger domain, C3HC4 (zinc finger)"/>
    <property type="match status" value="1"/>
</dbReference>
<keyword evidence="11" id="KW-0808">Transferase</keyword>
<dbReference type="Proteomes" id="UP000507470">
    <property type="component" value="Unassembled WGS sequence"/>
</dbReference>
<evidence type="ECO:0000256" key="6">
    <source>
        <dbReference type="ARBA" id="ARBA00022859"/>
    </source>
</evidence>
<keyword evidence="12" id="KW-1185">Reference proteome</keyword>
<dbReference type="InterPro" id="IPR046439">
    <property type="entry name" value="ZF_RZ_dom"/>
</dbReference>
<keyword evidence="3" id="KW-0479">Metal-binding</keyword>
<dbReference type="PANTHER" id="PTHR22605">
    <property type="entry name" value="RZ-TYPE DOMAIN-CONTAINING PROTEIN"/>
    <property type="match status" value="1"/>
</dbReference>
<feature type="compositionally biased region" description="Polar residues" evidence="8">
    <location>
        <begin position="488"/>
        <end position="497"/>
    </location>
</feature>
<evidence type="ECO:0000259" key="9">
    <source>
        <dbReference type="PROSITE" id="PS50089"/>
    </source>
</evidence>
<evidence type="ECO:0000313" key="11">
    <source>
        <dbReference type="EMBL" id="CAC5386369.1"/>
    </source>
</evidence>
<dbReference type="GO" id="GO:0002376">
    <property type="term" value="P:immune system process"/>
    <property type="evidence" value="ECO:0007669"/>
    <property type="project" value="UniProtKB-KW"/>
</dbReference>
<dbReference type="PROSITE" id="PS51981">
    <property type="entry name" value="ZF_RZ"/>
    <property type="match status" value="1"/>
</dbReference>
<keyword evidence="4 7" id="KW-0863">Zinc-finger</keyword>
<dbReference type="InterPro" id="IPR001841">
    <property type="entry name" value="Znf_RING"/>
</dbReference>
<evidence type="ECO:0000256" key="3">
    <source>
        <dbReference type="ARBA" id="ARBA00022723"/>
    </source>
</evidence>
<dbReference type="PROSITE" id="PS50089">
    <property type="entry name" value="ZF_RING_2"/>
    <property type="match status" value="1"/>
</dbReference>
<dbReference type="GO" id="GO:0016887">
    <property type="term" value="F:ATP hydrolysis activity"/>
    <property type="evidence" value="ECO:0007669"/>
    <property type="project" value="InterPro"/>
</dbReference>
<keyword evidence="5" id="KW-0862">Zinc</keyword>
<sequence>MSKVANLSQIYTNQCVRATTINILAHAGIADREIMKITGHKCETSLSSYHADSSDKQKRKYSALLQGLDETPTTSTDNVKISQSVAGSSNIYPSTNIGVRSTSTVACTEQPCAPSTVPLSASQSHSYQLNMLQNNVNNLPPLYSKQFEINNSTVQIDNYQLPHSAPQLIVVAEKQIVYSKFPIPLINRLEKHFLSIKTMLSTRQLHLSRQLLEWSETFCEERSFVQRRKKQREIGEAFIGYHPDTCPTIIKKVTQYAKIDDDDESFKNEEEILQEAKSMMLWCATPAAILQAGNDEEIKKYFIEQQHDSLADYISNRMLVDDSTTSFIQITTNSRILSIVELADLCNTIPVQTRNVHLLTLQSFHTEQQFSRQVKNCFVKKTAKTSLLIIQSERGDQNSELIACARYSVQRELQEIFQQEYISKVYVIFLIQLSGMAGSYFSGFQCGIWQSVHIDDLRASNNIPPIMFLFGKSVASVLSSTKESAKTASLNEQTNIQTRRDNNFSNTDHKLNSEEHSDCENQQKTDVNRLLDHLILNCIQRALASLQDPEDDPSRATERLKNTLKLLENSEDSNLVLSGIKKHVINLINEKERRFGSTSNWLSLEVSKAENINKAGTFRKSIVLCLESRVLSILTGIFAFIDTNRNLDILIKNTSQKWSVSLWLDIWNNPEITQIRYEDMVSPTKHLEVMEVATKTTSVEGKLISAKMPFSWLVFEQIQKIMRNVVDSEENKDDHTHVTLKVSEIFQSISLGNLLSSVDGSSIHDVLKCYIEDFVHITYPFHSEDECKLVCENLVIGCKMLLKGEYGNLLPSMVACHVVYELHSAQFTNFSHVVCVWPKCCERILQVQKSSQNILVTTEEITIDILALTLLMEDIKPSRDSLYNPEARAKWLRKVCEYRPVIERIFADFNMSCNVDDSYYRRCENAILKTRCDWTRTLVVKLFIENVCTCGIGTEILPSLKLWSKLGENTNLKELSSLEKVETHLIKQNAEILEKCFGLMSKCCICEADIQDMPFTLPCFHIVCKKCYHQLIKTKHQCEVCGAEIPVDLTQGDLINRENVEKYENFRSRCNSFFMEVVSQLCFSEGSLPSQAVMDKLLSYIIGIDQSDRGKTIVSRQLTVFHDAIDPNPVVRSFLLQEIMQTSGTNIKQHLSKYFIDITKLLESSGGQIGMIELCLLILQCMEDALQQNHQKLRESQKELIQTTKMLHECSERLTDRSGILDKIELISSIKYAMSVVARYMQKTCRQPQVIPLSSDMKNMLKAAAELCDKYGSAWPRLYFVKEVCRNFGLDIYQALLEKEDIEDLQWVRLPDVEVKECFDRYIVNGPDYTQIRDAVNDMILNKNSGRLTQILTTYTPSQWKTNINVLLALYREITLNNIYIEEPKKIAQKRHEFVTEYIQESVLLDDEQDTVMSILNNSVWNKDPRINVYPTMDIGQQNIVCLLLHYRMLMSLLPVKTTLIMPLKNIAIHPETMVESYFPAMPEDDVEFLTTVMRDFSKEHNLKSWHTGEDKPTFYKCPQGHPYAIGDCGNPYSIITCFCGEKIGGSGHVLLPGNKQTSSTNSLTKGHVLGRAENLKITDISIPRNELNRASFAMLRLLTHVSMYVGAEYNSEAVLQSIHTEPQIEESDLPSFIFQHIELDIESLHQILGRGKDDIFMLLHHLLSEMMKYHSFNIIGGEYYSGEICTLSTRAARSDWEQLFDKTFILPMLKDMDGVLQKCNDSMTGDNRRGSDPLVMLLQEKHHTTDDTDIENLHENPQVWRYRARITVDHLSQILNSREETCKMLQLFLKEEHHLRVLRLIPNIIRLQKMLTKTFGRKLDRTEGAVLTVEKIKQQMAHGGTLNEFKEYFDSYTEAWEAVRQSVETYSCRANGGILRVSKSHCRKPIDDNTPVCYLLPTYKDTGLCAYLTLRFLLEKQNAFLDDYCRHKQILYRSLPRVHVKDISVAHLISYHPDKDFLPMILANCNYSFEVGHGTKIEYNFVNLERQLMDRFLFSKSVVVGLNEIDVFTYRAENTNGAILNALSRRTMQEKIPNVLQSQIGLELRKVPFSDLCESLDRLDIAISFLKSVGSEKPHTLLYNFMTKILKMEKSFPSQKAQQSIMCCHAMSWWMKLALERATSLMKYNQEPFEGIADNFTKPLTDKQKIFLEKTFSTLPADAISNLVELMFEFIILKIDIQIDPEDDSYCNMSDKSLCDYLKEFPDSLPYNESSVVDTSVLKVIDSLTTDQDDDNQITIGHSVNFWAFINNLLIRKQHQRS</sequence>
<evidence type="ECO:0000256" key="1">
    <source>
        <dbReference type="ARBA" id="ARBA00004496"/>
    </source>
</evidence>
<keyword evidence="6" id="KW-0391">Immunity</keyword>
<dbReference type="GO" id="GO:0008270">
    <property type="term" value="F:zinc ion binding"/>
    <property type="evidence" value="ECO:0007669"/>
    <property type="project" value="UniProtKB-KW"/>
</dbReference>
<dbReference type="PANTHER" id="PTHR22605:SF16">
    <property type="entry name" value="E3 UBIQUITIN-PROTEIN LIGASE RNF213"/>
    <property type="match status" value="1"/>
</dbReference>
<dbReference type="SUPFAM" id="SSF57850">
    <property type="entry name" value="RING/U-box"/>
    <property type="match status" value="1"/>
</dbReference>
<dbReference type="GO" id="GO:0005737">
    <property type="term" value="C:cytoplasm"/>
    <property type="evidence" value="ECO:0007669"/>
    <property type="project" value="UniProtKB-SubCell"/>
</dbReference>
<dbReference type="EC" id="2.3.2.27" evidence="11"/>